<gene>
    <name evidence="3" type="ORF">B1756_14210</name>
</gene>
<accession>A0A2Z2I005</accession>
<evidence type="ECO:0000313" key="3">
    <source>
        <dbReference type="EMBL" id="ARS90764.1"/>
    </source>
</evidence>
<dbReference type="AlphaFoldDB" id="A0A2Z2I005"/>
<evidence type="ECO:0000256" key="1">
    <source>
        <dbReference type="SAM" id="MobiDB-lite"/>
    </source>
</evidence>
<evidence type="ECO:0000256" key="2">
    <source>
        <dbReference type="SAM" id="Phobius"/>
    </source>
</evidence>
<feature type="compositionally biased region" description="Acidic residues" evidence="1">
    <location>
        <begin position="50"/>
        <end position="66"/>
    </location>
</feature>
<keyword evidence="4" id="KW-1185">Reference proteome</keyword>
<sequence>MTDDSAHDDETTAPDATPPTDSGETGPERADEVETTQDDHGATTGSPADEPGDGVESTTDEPEDTAETPTNESENATAADSSDVLTRFVDDTVDRLGETDVQRGIGEFASVFAAAGFGLAILVLVSLVRLVGVDYTTMVGMVEGLLTLQEVTIVLSGVAIAGLVNYVLLAGLVGVESTVRFPNRGRAITVAALGSAVGVVVMIGVLVVATTVGVAAVGLVAPASDEVGAGELPGDGDDPFGDEQSAGDNPFAEDQSTGEDQTDSTEDGADDGLDLPILEVIGAIFGAVIYAVVAAVLAGLAAGASAYLTTRYGTTAV</sequence>
<dbReference type="KEGG" id="naj:B1756_14210"/>
<proteinExistence type="predicted"/>
<feature type="compositionally biased region" description="Basic and acidic residues" evidence="1">
    <location>
        <begin position="1"/>
        <end position="10"/>
    </location>
</feature>
<feature type="transmembrane region" description="Helical" evidence="2">
    <location>
        <begin position="151"/>
        <end position="175"/>
    </location>
</feature>
<feature type="transmembrane region" description="Helical" evidence="2">
    <location>
        <begin position="280"/>
        <end position="302"/>
    </location>
</feature>
<feature type="region of interest" description="Disordered" evidence="1">
    <location>
        <begin position="228"/>
        <end position="270"/>
    </location>
</feature>
<dbReference type="RefSeq" id="WP_086889132.1">
    <property type="nucleotide sequence ID" value="NZ_CP019893.1"/>
</dbReference>
<feature type="transmembrane region" description="Helical" evidence="2">
    <location>
        <begin position="108"/>
        <end position="131"/>
    </location>
</feature>
<evidence type="ECO:0000313" key="4">
    <source>
        <dbReference type="Proteomes" id="UP000250088"/>
    </source>
</evidence>
<feature type="compositionally biased region" description="Acidic residues" evidence="1">
    <location>
        <begin position="256"/>
        <end position="270"/>
    </location>
</feature>
<dbReference type="GeneID" id="32895250"/>
<keyword evidence="2" id="KW-0472">Membrane</keyword>
<reference evidence="4" key="1">
    <citation type="submission" date="2017-02" db="EMBL/GenBank/DDBJ databases">
        <title>Natronthermophilus aegyptiacus gen. nov.,sp. nov., an aerobic, extremely halophilic alkalithermophilic archaeon isolated from the athalassohaline Wadi An Natrun, Egypt.</title>
        <authorList>
            <person name="Zhao B."/>
        </authorList>
    </citation>
    <scope>NUCLEOTIDE SEQUENCE [LARGE SCALE GENOMIC DNA]</scope>
    <source>
        <strain evidence="4">JW/NM-HA 15</strain>
    </source>
</reference>
<name>A0A2Z2I005_9EURY</name>
<feature type="transmembrane region" description="Helical" evidence="2">
    <location>
        <begin position="187"/>
        <end position="220"/>
    </location>
</feature>
<keyword evidence="2" id="KW-1133">Transmembrane helix</keyword>
<dbReference type="EMBL" id="CP019893">
    <property type="protein sequence ID" value="ARS90764.1"/>
    <property type="molecule type" value="Genomic_DNA"/>
</dbReference>
<dbReference type="Proteomes" id="UP000250088">
    <property type="component" value="Chromosome"/>
</dbReference>
<feature type="region of interest" description="Disordered" evidence="1">
    <location>
        <begin position="1"/>
        <end position="81"/>
    </location>
</feature>
<protein>
    <submittedName>
        <fullName evidence="3">Uncharacterized protein</fullName>
    </submittedName>
</protein>
<keyword evidence="2" id="KW-0812">Transmembrane</keyword>
<feature type="compositionally biased region" description="Basic and acidic residues" evidence="1">
    <location>
        <begin position="26"/>
        <end position="41"/>
    </location>
</feature>
<organism evidence="3 4">
    <name type="scientific">Natrarchaeobaculum aegyptiacum</name>
    <dbReference type="NCBI Taxonomy" id="745377"/>
    <lineage>
        <taxon>Archaea</taxon>
        <taxon>Methanobacteriati</taxon>
        <taxon>Methanobacteriota</taxon>
        <taxon>Stenosarchaea group</taxon>
        <taxon>Halobacteria</taxon>
        <taxon>Halobacteriales</taxon>
        <taxon>Natrialbaceae</taxon>
        <taxon>Natrarchaeobaculum</taxon>
    </lineage>
</organism>